<evidence type="ECO:0000313" key="7">
    <source>
        <dbReference type="EMBL" id="QEV41843.1"/>
    </source>
</evidence>
<dbReference type="Gene3D" id="3.40.190.10">
    <property type="entry name" value="Periplasmic binding protein-like II"/>
    <property type="match status" value="1"/>
</dbReference>
<reference evidence="7 9" key="3">
    <citation type="submission" date="2017-09" db="EMBL/GenBank/DDBJ databases">
        <title>Streptomyces genome completion.</title>
        <authorList>
            <person name="Lee N."/>
            <person name="Cho B.-K."/>
        </authorList>
    </citation>
    <scope>NUCLEOTIDE SEQUENCE [LARGE SCALE GENOMIC DNA]</scope>
    <source>
        <strain evidence="7 9">ATCC 14899</strain>
    </source>
</reference>
<feature type="signal peptide" evidence="5">
    <location>
        <begin position="1"/>
        <end position="25"/>
    </location>
</feature>
<comment type="subcellular location">
    <subcellularLocation>
        <location evidence="1">Cell envelope</location>
    </subcellularLocation>
</comment>
<dbReference type="Pfam" id="PF01547">
    <property type="entry name" value="SBP_bac_1"/>
    <property type="match status" value="1"/>
</dbReference>
<dbReference type="AlphaFoldDB" id="A0A0B5DTC0"/>
<comment type="similarity">
    <text evidence="2">Belongs to the bacterial solute-binding protein 1 family.</text>
</comment>
<dbReference type="Proteomes" id="UP000325763">
    <property type="component" value="Chromosome"/>
</dbReference>
<name>A0A0B5DTC0_9ACTN</name>
<organism evidence="6 8">
    <name type="scientific">Streptomyces nodosus</name>
    <dbReference type="NCBI Taxonomy" id="40318"/>
    <lineage>
        <taxon>Bacteria</taxon>
        <taxon>Bacillati</taxon>
        <taxon>Actinomycetota</taxon>
        <taxon>Actinomycetes</taxon>
        <taxon>Kitasatosporales</taxon>
        <taxon>Streptomycetaceae</taxon>
        <taxon>Streptomyces</taxon>
    </lineage>
</organism>
<keyword evidence="8" id="KW-1185">Reference proteome</keyword>
<dbReference type="KEGG" id="snq:CP978_27710"/>
<dbReference type="SUPFAM" id="SSF53850">
    <property type="entry name" value="Periplasmic binding protein-like II"/>
    <property type="match status" value="1"/>
</dbReference>
<evidence type="ECO:0000313" key="8">
    <source>
        <dbReference type="Proteomes" id="UP000031526"/>
    </source>
</evidence>
<evidence type="ECO:0000256" key="3">
    <source>
        <dbReference type="ARBA" id="ARBA00022448"/>
    </source>
</evidence>
<dbReference type="RefSeq" id="WP_043445265.1">
    <property type="nucleotide sequence ID" value="NZ_CP009313.1"/>
</dbReference>
<reference evidence="6 8" key="2">
    <citation type="journal article" date="2016" name="Appl. Microbiol. Biotechnol.">
        <title>Exploiting the genome sequence of Streptomyces nodosus for enhanced antibiotic production.</title>
        <authorList>
            <person name="Sweeney P."/>
            <person name="Murphy C.D."/>
            <person name="Caffrey P."/>
        </authorList>
    </citation>
    <scope>NUCLEOTIDE SEQUENCE [LARGE SCALE GENOMIC DNA]</scope>
    <source>
        <strain evidence="6 8">ATCC 14899</strain>
    </source>
</reference>
<evidence type="ECO:0000256" key="1">
    <source>
        <dbReference type="ARBA" id="ARBA00004196"/>
    </source>
</evidence>
<accession>A0A0B5DTC0</accession>
<dbReference type="PROSITE" id="PS51257">
    <property type="entry name" value="PROKAR_LIPOPROTEIN"/>
    <property type="match status" value="1"/>
</dbReference>
<dbReference type="GO" id="GO:0030313">
    <property type="term" value="C:cell envelope"/>
    <property type="evidence" value="ECO:0007669"/>
    <property type="project" value="UniProtKB-SubCell"/>
</dbReference>
<dbReference type="EMBL" id="CP023747">
    <property type="protein sequence ID" value="QEV41843.1"/>
    <property type="molecule type" value="Genomic_DNA"/>
</dbReference>
<dbReference type="PANTHER" id="PTHR43649:SF31">
    <property type="entry name" value="SN-GLYCEROL-3-PHOSPHATE-BINDING PERIPLASMIC PROTEIN UGPB"/>
    <property type="match status" value="1"/>
</dbReference>
<dbReference type="InterPro" id="IPR050490">
    <property type="entry name" value="Bact_solute-bd_prot1"/>
</dbReference>
<evidence type="ECO:0000256" key="4">
    <source>
        <dbReference type="ARBA" id="ARBA00022729"/>
    </source>
</evidence>
<dbReference type="STRING" id="40318.SNOD_27425"/>
<reference evidence="8" key="1">
    <citation type="submission" date="2014-09" db="EMBL/GenBank/DDBJ databases">
        <title>Sequence of the Streptomyces nodosus genome.</title>
        <authorList>
            <person name="Sweeney P."/>
            <person name="Stephens N."/>
            <person name="Murphy C."/>
            <person name="Caffrey P."/>
        </authorList>
    </citation>
    <scope>NUCLEOTIDE SEQUENCE [LARGE SCALE GENOMIC DNA]</scope>
    <source>
        <strain evidence="8">ATCC 14899</strain>
    </source>
</reference>
<dbReference type="OrthoDB" id="2510110at2"/>
<feature type="chain" id="PRO_5041521584" evidence="5">
    <location>
        <begin position="26"/>
        <end position="419"/>
    </location>
</feature>
<evidence type="ECO:0000313" key="9">
    <source>
        <dbReference type="Proteomes" id="UP000325763"/>
    </source>
</evidence>
<evidence type="ECO:0000313" key="6">
    <source>
        <dbReference type="EMBL" id="AJE43347.1"/>
    </source>
</evidence>
<dbReference type="Proteomes" id="UP000031526">
    <property type="component" value="Chromosome"/>
</dbReference>
<dbReference type="PANTHER" id="PTHR43649">
    <property type="entry name" value="ARABINOSE-BINDING PROTEIN-RELATED"/>
    <property type="match status" value="1"/>
</dbReference>
<evidence type="ECO:0000256" key="5">
    <source>
        <dbReference type="SAM" id="SignalP"/>
    </source>
</evidence>
<gene>
    <name evidence="7" type="ORF">CP978_27710</name>
    <name evidence="6" type="ORF">SNOD_27425</name>
</gene>
<sequence>MRRPAKVLTAAIALALLTAGCGSGGSDTTADGKKVLRIALWNYDQTPEFKALIDGFKAKYPDIEVRPVDILSDDYSEKVTTMLAGGDTTDVLTMKTLTDYARFGTRGQLQSVTDEAAKLDKAKYGGLDAYDMDGEYYALPYRQDFYVLYYNKSLLKDSGADLSGLTWPDYAALAKQQTRGSGGSKVYGTYQHTWRSLVQAIAAAQTGGDLLGGDYGFFKDQYAMALDLQKSGAAMPWATANSQKVTYKTMFTTDKTVMMPMGTWFAAVLLQEKAAGNFKDDWGMAPLPQLTADGKATTFGAPTAFAVNKKAKNSDAARKFLSFASGPEGAAAVAKIGITPSYTDEAIMNTYFSNQGMPSDDLTKKAMHPDTVKLEMPISEKSSDVDTILTEEHQLVMTGEKSLDAGIKEMDSRVKSEVG</sequence>
<dbReference type="InterPro" id="IPR006059">
    <property type="entry name" value="SBP"/>
</dbReference>
<proteinExistence type="inferred from homology"/>
<keyword evidence="4 5" id="KW-0732">Signal</keyword>
<protein>
    <submittedName>
        <fullName evidence="7">Extracellular solute-binding protein</fullName>
    </submittedName>
    <submittedName>
        <fullName evidence="6">Sugar ABC transporter substrate-binding protein</fullName>
    </submittedName>
</protein>
<evidence type="ECO:0000256" key="2">
    <source>
        <dbReference type="ARBA" id="ARBA00008520"/>
    </source>
</evidence>
<keyword evidence="3" id="KW-0813">Transport</keyword>
<dbReference type="HOGENOM" id="CLU_031285_10_5_11"/>
<dbReference type="EMBL" id="CP009313">
    <property type="protein sequence ID" value="AJE43347.1"/>
    <property type="molecule type" value="Genomic_DNA"/>
</dbReference>